<dbReference type="GO" id="GO:0006412">
    <property type="term" value="P:translation"/>
    <property type="evidence" value="ECO:0007669"/>
    <property type="project" value="InterPro"/>
</dbReference>
<evidence type="ECO:0000313" key="4">
    <source>
        <dbReference type="EMBL" id="QGP70675.1"/>
    </source>
</evidence>
<sequence length="111" mass="12960">MLVLTKKLYKNKKMANLIKRDHRKRVCFFENELQRIQYKACSEDMGLPIDLRKKARLKLTKMNNSSKVQIKTRCILTGRGKAIYRQFGISRIVLRQLGHQGLLPGLSKASW</sequence>
<evidence type="ECO:0000256" key="2">
    <source>
        <dbReference type="ARBA" id="ARBA00022980"/>
    </source>
</evidence>
<keyword evidence="2 4" id="KW-0689">Ribosomal protein</keyword>
<dbReference type="GO" id="GO:0003735">
    <property type="term" value="F:structural constituent of ribosome"/>
    <property type="evidence" value="ECO:0007669"/>
    <property type="project" value="InterPro"/>
</dbReference>
<dbReference type="GeneID" id="42909399"/>
<dbReference type="InterPro" id="IPR001209">
    <property type="entry name" value="Ribosomal_uS14"/>
</dbReference>
<proteinExistence type="inferred from homology"/>
<dbReference type="GO" id="GO:0015935">
    <property type="term" value="C:small ribosomal subunit"/>
    <property type="evidence" value="ECO:0007669"/>
    <property type="project" value="TreeGrafter"/>
</dbReference>
<name>A0A650ARJ5_SCHDU</name>
<protein>
    <submittedName>
        <fullName evidence="4">Ribosomal protein S14</fullName>
    </submittedName>
</protein>
<dbReference type="Pfam" id="PF00253">
    <property type="entry name" value="Ribosomal_S14"/>
    <property type="match status" value="1"/>
</dbReference>
<reference evidence="4" key="1">
    <citation type="submission" date="2019-11" db="EMBL/GenBank/DDBJ databases">
        <title>Complete mitogenomes of the chlorophyte green algae Scherffelia dubia and Tetraselmis sp. CCMP 881 (Chlorodendrophyceae).</title>
        <authorList>
            <person name="Turmel M."/>
            <person name="Otis C."/>
            <person name="de Cambiaire J.-C."/>
            <person name="Lemieux C."/>
        </authorList>
    </citation>
    <scope>NUCLEOTIDE SEQUENCE</scope>
</reference>
<accession>A0A650ARJ5</accession>
<evidence type="ECO:0000256" key="3">
    <source>
        <dbReference type="ARBA" id="ARBA00023274"/>
    </source>
</evidence>
<evidence type="ECO:0000256" key="1">
    <source>
        <dbReference type="ARBA" id="ARBA00009083"/>
    </source>
</evidence>
<keyword evidence="4" id="KW-0496">Mitochondrion</keyword>
<dbReference type="AlphaFoldDB" id="A0A650ARJ5"/>
<organism evidence="4">
    <name type="scientific">Scherffelia dubia</name>
    <name type="common">Green alga</name>
    <name type="synonym">Chlamydomonas dubia</name>
    <dbReference type="NCBI Taxonomy" id="3190"/>
    <lineage>
        <taxon>Eukaryota</taxon>
        <taxon>Viridiplantae</taxon>
        <taxon>Chlorophyta</taxon>
        <taxon>core chlorophytes</taxon>
        <taxon>Chlorodendrophyceae</taxon>
        <taxon>Chlorodendrales</taxon>
        <taxon>Chlorodendraceae</taxon>
        <taxon>Scherffelia</taxon>
    </lineage>
</organism>
<keyword evidence="3" id="KW-0687">Ribonucleoprotein</keyword>
<dbReference type="SUPFAM" id="SSF57716">
    <property type="entry name" value="Glucocorticoid receptor-like (DNA-binding domain)"/>
    <property type="match status" value="1"/>
</dbReference>
<dbReference type="PANTHER" id="PTHR19836">
    <property type="entry name" value="30S RIBOSOMAL PROTEIN S14"/>
    <property type="match status" value="1"/>
</dbReference>
<dbReference type="NCBIfam" id="NF006477">
    <property type="entry name" value="PRK08881.1"/>
    <property type="match status" value="1"/>
</dbReference>
<dbReference type="GO" id="GO:0005737">
    <property type="term" value="C:cytoplasm"/>
    <property type="evidence" value="ECO:0007669"/>
    <property type="project" value="UniProtKB-ARBA"/>
</dbReference>
<dbReference type="InterPro" id="IPR018271">
    <property type="entry name" value="Ribosomal_uS14_CS"/>
</dbReference>
<gene>
    <name evidence="4" type="primary">rps14</name>
</gene>
<dbReference type="Gene3D" id="1.10.287.1480">
    <property type="match status" value="1"/>
</dbReference>
<dbReference type="RefSeq" id="YP_009720875.1">
    <property type="nucleotide sequence ID" value="NC_045363.1"/>
</dbReference>
<comment type="similarity">
    <text evidence="1">Belongs to the universal ribosomal protein uS14 family.</text>
</comment>
<dbReference type="FunFam" id="1.10.287.1480:FF:000001">
    <property type="entry name" value="30S ribosomal protein S14"/>
    <property type="match status" value="1"/>
</dbReference>
<dbReference type="PANTHER" id="PTHR19836:SF19">
    <property type="entry name" value="SMALL RIBOSOMAL SUBUNIT PROTEIN US14M"/>
    <property type="match status" value="1"/>
</dbReference>
<dbReference type="PROSITE" id="PS00527">
    <property type="entry name" value="RIBOSOMAL_S14"/>
    <property type="match status" value="1"/>
</dbReference>
<dbReference type="EMBL" id="MN642088">
    <property type="protein sequence ID" value="QGP70675.1"/>
    <property type="molecule type" value="Genomic_DNA"/>
</dbReference>
<geneLocation type="mitochondrion" evidence="4"/>